<dbReference type="InterPro" id="IPR020904">
    <property type="entry name" value="Sc_DH/Rdtase_CS"/>
</dbReference>
<evidence type="ECO:0000259" key="4">
    <source>
        <dbReference type="SMART" id="SM00822"/>
    </source>
</evidence>
<keyword evidence="6" id="KW-1185">Reference proteome</keyword>
<evidence type="ECO:0000256" key="3">
    <source>
        <dbReference type="SAM" id="MobiDB-lite"/>
    </source>
</evidence>
<dbReference type="InterPro" id="IPR036291">
    <property type="entry name" value="NAD(P)-bd_dom_sf"/>
</dbReference>
<feature type="compositionally biased region" description="Low complexity" evidence="3">
    <location>
        <begin position="9"/>
        <end position="20"/>
    </location>
</feature>
<reference evidence="5 6" key="1">
    <citation type="submission" date="2023-04" db="EMBL/GenBank/DDBJ databases">
        <title>Draft genome sequence of Saccharopolyspora sp. TS4A08 isolated from sweet potato rhizospheric soil.</title>
        <authorList>
            <person name="Suksaard P."/>
            <person name="Duangmal K."/>
        </authorList>
    </citation>
    <scope>NUCLEOTIDE SEQUENCE [LARGE SCALE GENOMIC DNA]</scope>
    <source>
        <strain evidence="5 6">TS4A08</strain>
    </source>
</reference>
<proteinExistence type="inferred from homology"/>
<dbReference type="SUPFAM" id="SSF51735">
    <property type="entry name" value="NAD(P)-binding Rossmann-fold domains"/>
    <property type="match status" value="1"/>
</dbReference>
<name>A0ABT6PRK2_9PSEU</name>
<dbReference type="SMART" id="SM00822">
    <property type="entry name" value="PKS_KR"/>
    <property type="match status" value="1"/>
</dbReference>
<dbReference type="Pfam" id="PF13561">
    <property type="entry name" value="adh_short_C2"/>
    <property type="match status" value="1"/>
</dbReference>
<feature type="region of interest" description="Disordered" evidence="3">
    <location>
        <begin position="1"/>
        <end position="22"/>
    </location>
</feature>
<evidence type="ECO:0000313" key="5">
    <source>
        <dbReference type="EMBL" id="MDI2030517.1"/>
    </source>
</evidence>
<comment type="caution">
    <text evidence="5">The sequence shown here is derived from an EMBL/GenBank/DDBJ whole genome shotgun (WGS) entry which is preliminary data.</text>
</comment>
<dbReference type="PANTHER" id="PTHR43639">
    <property type="entry name" value="OXIDOREDUCTASE, SHORT-CHAIN DEHYDROGENASE/REDUCTASE FAMILY (AFU_ORTHOLOGUE AFUA_5G02870)"/>
    <property type="match status" value="1"/>
</dbReference>
<evidence type="ECO:0000256" key="1">
    <source>
        <dbReference type="ARBA" id="ARBA00006484"/>
    </source>
</evidence>
<dbReference type="InterPro" id="IPR002347">
    <property type="entry name" value="SDR_fam"/>
</dbReference>
<keyword evidence="2" id="KW-0560">Oxidoreductase</keyword>
<dbReference type="InterPro" id="IPR057326">
    <property type="entry name" value="KR_dom"/>
</dbReference>
<dbReference type="PANTHER" id="PTHR43639:SF1">
    <property type="entry name" value="SHORT-CHAIN DEHYDROGENASE_REDUCTASE FAMILY PROTEIN"/>
    <property type="match status" value="1"/>
</dbReference>
<dbReference type="PROSITE" id="PS00061">
    <property type="entry name" value="ADH_SHORT"/>
    <property type="match status" value="1"/>
</dbReference>
<gene>
    <name evidence="5" type="ORF">QFW96_17930</name>
</gene>
<dbReference type="EMBL" id="JASAOF010000011">
    <property type="protein sequence ID" value="MDI2030517.1"/>
    <property type="molecule type" value="Genomic_DNA"/>
</dbReference>
<accession>A0ABT6PRK2</accession>
<dbReference type="Gene3D" id="3.40.50.720">
    <property type="entry name" value="NAD(P)-binding Rossmann-like Domain"/>
    <property type="match status" value="1"/>
</dbReference>
<protein>
    <submittedName>
        <fullName evidence="5">SDR family oxidoreductase</fullName>
    </submittedName>
</protein>
<dbReference type="CDD" id="cd05233">
    <property type="entry name" value="SDR_c"/>
    <property type="match status" value="1"/>
</dbReference>
<feature type="domain" description="Ketoreductase" evidence="4">
    <location>
        <begin position="29"/>
        <end position="227"/>
    </location>
</feature>
<organism evidence="5 6">
    <name type="scientific">Saccharopolyspora ipomoeae</name>
    <dbReference type="NCBI Taxonomy" id="3042027"/>
    <lineage>
        <taxon>Bacteria</taxon>
        <taxon>Bacillati</taxon>
        <taxon>Actinomycetota</taxon>
        <taxon>Actinomycetes</taxon>
        <taxon>Pseudonocardiales</taxon>
        <taxon>Pseudonocardiaceae</taxon>
        <taxon>Saccharopolyspora</taxon>
    </lineage>
</organism>
<dbReference type="Proteomes" id="UP001237595">
    <property type="component" value="Unassembled WGS sequence"/>
</dbReference>
<evidence type="ECO:0000313" key="6">
    <source>
        <dbReference type="Proteomes" id="UP001237595"/>
    </source>
</evidence>
<dbReference type="RefSeq" id="WP_281456832.1">
    <property type="nucleotide sequence ID" value="NZ_JASAOF010000011.1"/>
</dbReference>
<sequence>MQADSSGSARTVAEAVAAARPQRSPLRGRTALVTGGSRGLGREISIAFAAAGADVAVVSRKKDACDQLAGELADATGRRVTAHGAHVGEWERLPALLDEVEESLGPVDIVVNNAGIAPVYPSLTEVSEQLFDKVVGVNLKGPFRLMALAGERMASRDGGAILNISSMASGRPTRSDLPYAAAKAALNTLTAGFAQEYGPLVRVNTILAGPFFTDISSAWDMDAFEQMAETWPSKRGGDPSEIVGAALYLCGPTSSYTTGSLLAVDGGRLAAP</sequence>
<evidence type="ECO:0000256" key="2">
    <source>
        <dbReference type="ARBA" id="ARBA00023002"/>
    </source>
</evidence>
<comment type="similarity">
    <text evidence="1">Belongs to the short-chain dehydrogenases/reductases (SDR) family.</text>
</comment>
<dbReference type="PRINTS" id="PR00080">
    <property type="entry name" value="SDRFAMILY"/>
</dbReference>
<dbReference type="PRINTS" id="PR00081">
    <property type="entry name" value="GDHRDH"/>
</dbReference>